<evidence type="ECO:0000313" key="3">
    <source>
        <dbReference type="EMBL" id="KAG5649894.1"/>
    </source>
</evidence>
<evidence type="ECO:0000256" key="1">
    <source>
        <dbReference type="SAM" id="MobiDB-lite"/>
    </source>
</evidence>
<protein>
    <recommendedName>
        <fullName evidence="2">DnaJ homologue subfamily C member 28 conserved domain-containing protein</fullName>
    </recommendedName>
</protein>
<keyword evidence="4" id="KW-1185">Reference proteome</keyword>
<name>A0A9P7GHR4_9AGAR</name>
<dbReference type="AlphaFoldDB" id="A0A9P7GHR4"/>
<proteinExistence type="predicted"/>
<sequence>MELRHSRRLAATIYHLHHSNTHLSISLIPHRNASSSASDKLFADAVLEESNSSESSKKSSRLTVLENEHENWDGEERMQDAVLRMLIDKYKPLRTGTIQSAEQKLKLTPPRVRPLSQVIVTPTTPMTGSWATEPLLPSKKDHQPWHTTFKASVHETSSIKHALLPPLPAQPQAKPSPIDDRARRKQKEERKRNEHAGRLVNAREATLDYRLGIRGAGGAGGQANPVSLKGWTSLVEDKIEKARKAGMFESVKGRGKPLVPVAEESNPFIAREEFLMNRIVQRNGAAPPWVEVQGELDNALNTFREILRQSWIRRVVRVITTATPPALLYTFTLRDVKRFRDPEWEQHERSYHQAAMKDLNALARKYNGLAPYAVRRPYYVLNVEMERLYDGCAEEIKRQLETRVKGPSYDEDLSPLTTSSGITANDGEAMVAQPWQFSGFLRHLLAILAQLWSRRRRIEF</sequence>
<accession>A0A9P7GHR4</accession>
<feature type="region of interest" description="Disordered" evidence="1">
    <location>
        <begin position="163"/>
        <end position="196"/>
    </location>
</feature>
<gene>
    <name evidence="3" type="ORF">H0H81_001627</name>
</gene>
<dbReference type="Pfam" id="PF09350">
    <property type="entry name" value="DJC28_CD"/>
    <property type="match status" value="1"/>
</dbReference>
<feature type="compositionally biased region" description="Basic and acidic residues" evidence="1">
    <location>
        <begin position="177"/>
        <end position="196"/>
    </location>
</feature>
<dbReference type="Proteomes" id="UP000717328">
    <property type="component" value="Unassembled WGS sequence"/>
</dbReference>
<dbReference type="EMBL" id="JABCKI010000650">
    <property type="protein sequence ID" value="KAG5649894.1"/>
    <property type="molecule type" value="Genomic_DNA"/>
</dbReference>
<organism evidence="3 4">
    <name type="scientific">Sphagnurus paluster</name>
    <dbReference type="NCBI Taxonomy" id="117069"/>
    <lineage>
        <taxon>Eukaryota</taxon>
        <taxon>Fungi</taxon>
        <taxon>Dikarya</taxon>
        <taxon>Basidiomycota</taxon>
        <taxon>Agaricomycotina</taxon>
        <taxon>Agaricomycetes</taxon>
        <taxon>Agaricomycetidae</taxon>
        <taxon>Agaricales</taxon>
        <taxon>Tricholomatineae</taxon>
        <taxon>Lyophyllaceae</taxon>
        <taxon>Sphagnurus</taxon>
    </lineage>
</organism>
<dbReference type="InterPro" id="IPR018961">
    <property type="entry name" value="DnaJ_homolog_subfam-C_membr-28"/>
</dbReference>
<dbReference type="PANTHER" id="PTHR39394">
    <property type="entry name" value="YALI0E31793P"/>
    <property type="match status" value="1"/>
</dbReference>
<dbReference type="PANTHER" id="PTHR39394:SF1">
    <property type="entry name" value="DNAJ HOMOLOGUE SUBFAMILY C MEMBER 28 CONSERVED DOMAIN-CONTAINING PROTEIN"/>
    <property type="match status" value="1"/>
</dbReference>
<comment type="caution">
    <text evidence="3">The sequence shown here is derived from an EMBL/GenBank/DDBJ whole genome shotgun (WGS) entry which is preliminary data.</text>
</comment>
<evidence type="ECO:0000313" key="4">
    <source>
        <dbReference type="Proteomes" id="UP000717328"/>
    </source>
</evidence>
<dbReference type="OrthoDB" id="547796at2759"/>
<feature type="domain" description="DnaJ homologue subfamily C member 28 conserved" evidence="2">
    <location>
        <begin position="234"/>
        <end position="304"/>
    </location>
</feature>
<reference evidence="3" key="1">
    <citation type="submission" date="2021-02" db="EMBL/GenBank/DDBJ databases">
        <authorList>
            <person name="Nieuwenhuis M."/>
            <person name="Van De Peppel L.J.J."/>
        </authorList>
    </citation>
    <scope>NUCLEOTIDE SEQUENCE</scope>
    <source>
        <strain evidence="3">D49</strain>
    </source>
</reference>
<evidence type="ECO:0000259" key="2">
    <source>
        <dbReference type="Pfam" id="PF09350"/>
    </source>
</evidence>
<reference evidence="3" key="2">
    <citation type="submission" date="2021-10" db="EMBL/GenBank/DDBJ databases">
        <title>Phylogenomics reveals ancestral predisposition of the termite-cultivated fungus Termitomyces towards a domesticated lifestyle.</title>
        <authorList>
            <person name="Auxier B."/>
            <person name="Grum-Grzhimaylo A."/>
            <person name="Cardenas M.E."/>
            <person name="Lodge J.D."/>
            <person name="Laessoe T."/>
            <person name="Pedersen O."/>
            <person name="Smith M.E."/>
            <person name="Kuyper T.W."/>
            <person name="Franco-Molano E.A."/>
            <person name="Baroni T.J."/>
            <person name="Aanen D.K."/>
        </authorList>
    </citation>
    <scope>NUCLEOTIDE SEQUENCE</scope>
    <source>
        <strain evidence="3">D49</strain>
    </source>
</reference>